<dbReference type="EMBL" id="LR797519">
    <property type="protein sequence ID" value="CAB4221999.1"/>
    <property type="molecule type" value="Genomic_DNA"/>
</dbReference>
<sequence>MAAGATYTPIASYTVSGSSTTSYTFSSIPATYTDIIAIYSTSVSGGGQTSVQFNGDTATNYSQTQLYGLGSGSGGSNRNTNNTSMLLGWDSPPSGFSTNILHVMNYSNSTTYKTCLARRNSADYLTAALVGLWRSTSAVNAITFSSGIYVAGSTFALYGITAA</sequence>
<protein>
    <submittedName>
        <fullName evidence="1">Uncharacterized protein</fullName>
    </submittedName>
</protein>
<accession>A0A6J5T325</accession>
<organism evidence="1">
    <name type="scientific">uncultured Caudovirales phage</name>
    <dbReference type="NCBI Taxonomy" id="2100421"/>
    <lineage>
        <taxon>Viruses</taxon>
        <taxon>Duplodnaviria</taxon>
        <taxon>Heunggongvirae</taxon>
        <taxon>Uroviricota</taxon>
        <taxon>Caudoviricetes</taxon>
        <taxon>Peduoviridae</taxon>
        <taxon>Maltschvirus</taxon>
        <taxon>Maltschvirus maltsch</taxon>
    </lineage>
</organism>
<gene>
    <name evidence="1" type="ORF">UFOVP1649_3</name>
</gene>
<evidence type="ECO:0000313" key="1">
    <source>
        <dbReference type="EMBL" id="CAB4221999.1"/>
    </source>
</evidence>
<reference evidence="1" key="1">
    <citation type="submission" date="2020-05" db="EMBL/GenBank/DDBJ databases">
        <authorList>
            <person name="Chiriac C."/>
            <person name="Salcher M."/>
            <person name="Ghai R."/>
            <person name="Kavagutti S V."/>
        </authorList>
    </citation>
    <scope>NUCLEOTIDE SEQUENCE</scope>
</reference>
<proteinExistence type="predicted"/>
<name>A0A6J5T325_9CAUD</name>